<proteinExistence type="predicted"/>
<evidence type="ECO:0000256" key="1">
    <source>
        <dbReference type="SAM" id="MobiDB-lite"/>
    </source>
</evidence>
<feature type="region of interest" description="Disordered" evidence="1">
    <location>
        <begin position="46"/>
        <end position="84"/>
    </location>
</feature>
<name>A0A2J8Q812_PANTR</name>
<dbReference type="SMR" id="A0A2J8Q812"/>
<organism evidence="2 3">
    <name type="scientific">Pan troglodytes</name>
    <name type="common">Chimpanzee</name>
    <dbReference type="NCBI Taxonomy" id="9598"/>
    <lineage>
        <taxon>Eukaryota</taxon>
        <taxon>Metazoa</taxon>
        <taxon>Chordata</taxon>
        <taxon>Craniata</taxon>
        <taxon>Vertebrata</taxon>
        <taxon>Euteleostomi</taxon>
        <taxon>Mammalia</taxon>
        <taxon>Eutheria</taxon>
        <taxon>Euarchontoglires</taxon>
        <taxon>Primates</taxon>
        <taxon>Haplorrhini</taxon>
        <taxon>Catarrhini</taxon>
        <taxon>Hominidae</taxon>
        <taxon>Pan</taxon>
    </lineage>
</organism>
<dbReference type="EMBL" id="NBAG03000069">
    <property type="protein sequence ID" value="PNI92409.1"/>
    <property type="molecule type" value="Genomic_DNA"/>
</dbReference>
<feature type="non-terminal residue" evidence="2">
    <location>
        <position position="1"/>
    </location>
</feature>
<accession>A0A2J8Q812</accession>
<reference evidence="2 3" key="1">
    <citation type="submission" date="2017-12" db="EMBL/GenBank/DDBJ databases">
        <title>High-resolution comparative analysis of great ape genomes.</title>
        <authorList>
            <person name="Pollen A."/>
            <person name="Hastie A."/>
            <person name="Hormozdiari F."/>
            <person name="Dougherty M."/>
            <person name="Liu R."/>
            <person name="Chaisson M."/>
            <person name="Hoppe E."/>
            <person name="Hill C."/>
            <person name="Pang A."/>
            <person name="Hillier L."/>
            <person name="Baker C."/>
            <person name="Armstrong J."/>
            <person name="Shendure J."/>
            <person name="Paten B."/>
            <person name="Wilson R."/>
            <person name="Chao H."/>
            <person name="Schneider V."/>
            <person name="Ventura M."/>
            <person name="Kronenberg Z."/>
            <person name="Murali S."/>
            <person name="Gordon D."/>
            <person name="Cantsilieris S."/>
            <person name="Munson K."/>
            <person name="Nelson B."/>
            <person name="Raja A."/>
            <person name="Underwood J."/>
            <person name="Diekhans M."/>
            <person name="Fiddes I."/>
            <person name="Haussler D."/>
            <person name="Eichler E."/>
        </authorList>
    </citation>
    <scope>NUCLEOTIDE SEQUENCE [LARGE SCALE GENOMIC DNA]</scope>
    <source>
        <strain evidence="2">Yerkes chimp pedigree #C0471</strain>
    </source>
</reference>
<sequence>HRFFRLYCHAPCMSGYLVDKFADRERKVALKAMIKTVFSLSLSSLHSGTRPGALAHPMPGGQWKEDRPSSPCPPAAGAPSKPAHRPLPHLLRHRLLFPAPWGLRVWGGGAA</sequence>
<gene>
    <name evidence="2" type="ORF">CK820_G0041981</name>
</gene>
<dbReference type="Proteomes" id="UP000236370">
    <property type="component" value="Unassembled WGS sequence"/>
</dbReference>
<comment type="caution">
    <text evidence="2">The sequence shown here is derived from an EMBL/GenBank/DDBJ whole genome shotgun (WGS) entry which is preliminary data.</text>
</comment>
<protein>
    <submittedName>
        <fullName evidence="2">LENG8 isoform 9</fullName>
    </submittedName>
</protein>
<dbReference type="Gene3D" id="1.25.40.990">
    <property type="match status" value="1"/>
</dbReference>
<evidence type="ECO:0000313" key="2">
    <source>
        <dbReference type="EMBL" id="PNI92409.1"/>
    </source>
</evidence>
<dbReference type="AlphaFoldDB" id="A0A2J8Q812"/>
<evidence type="ECO:0000313" key="3">
    <source>
        <dbReference type="Proteomes" id="UP000236370"/>
    </source>
</evidence>